<dbReference type="InterPro" id="IPR051861">
    <property type="entry name" value="NET_actin-binding_domain"/>
</dbReference>
<organism evidence="6 7">
    <name type="scientific">Carnegiea gigantea</name>
    <dbReference type="NCBI Taxonomy" id="171969"/>
    <lineage>
        <taxon>Eukaryota</taxon>
        <taxon>Viridiplantae</taxon>
        <taxon>Streptophyta</taxon>
        <taxon>Embryophyta</taxon>
        <taxon>Tracheophyta</taxon>
        <taxon>Spermatophyta</taxon>
        <taxon>Magnoliopsida</taxon>
        <taxon>eudicotyledons</taxon>
        <taxon>Gunneridae</taxon>
        <taxon>Pentapetalae</taxon>
        <taxon>Caryophyllales</taxon>
        <taxon>Cactineae</taxon>
        <taxon>Cactaceae</taxon>
        <taxon>Cactoideae</taxon>
        <taxon>Echinocereeae</taxon>
        <taxon>Carnegiea</taxon>
    </lineage>
</organism>
<feature type="coiled-coil region" evidence="3">
    <location>
        <begin position="118"/>
        <end position="254"/>
    </location>
</feature>
<keyword evidence="7" id="KW-1185">Reference proteome</keyword>
<dbReference type="PANTHER" id="PTHR32258">
    <property type="entry name" value="PROTEIN NETWORKED 4A"/>
    <property type="match status" value="1"/>
</dbReference>
<dbReference type="Proteomes" id="UP001153076">
    <property type="component" value="Unassembled WGS sequence"/>
</dbReference>
<dbReference type="AlphaFoldDB" id="A0A9Q1L2B6"/>
<dbReference type="OrthoDB" id="2019833at2759"/>
<evidence type="ECO:0000256" key="3">
    <source>
        <dbReference type="SAM" id="Coils"/>
    </source>
</evidence>
<feature type="domain" description="NAB" evidence="5">
    <location>
        <begin position="1"/>
        <end position="51"/>
    </location>
</feature>
<dbReference type="InterPro" id="IPR011684">
    <property type="entry name" value="NAB"/>
</dbReference>
<dbReference type="PROSITE" id="PS51774">
    <property type="entry name" value="NAB"/>
    <property type="match status" value="1"/>
</dbReference>
<proteinExistence type="inferred from homology"/>
<evidence type="ECO:0000313" key="7">
    <source>
        <dbReference type="Proteomes" id="UP001153076"/>
    </source>
</evidence>
<dbReference type="EMBL" id="JAKOGI010000001">
    <property type="protein sequence ID" value="KAJ8453213.1"/>
    <property type="molecule type" value="Genomic_DNA"/>
</dbReference>
<keyword evidence="1 3" id="KW-0175">Coiled coil</keyword>
<accession>A0A9Q1L2B6</accession>
<evidence type="ECO:0000313" key="6">
    <source>
        <dbReference type="EMBL" id="KAJ8453213.1"/>
    </source>
</evidence>
<sequence>MLKLIDEDADSFAQRAEMYYKKRPELISMVENFYRAHRSLAERYDQLRLHPAAHARSPLRHSFPPPKGDFDNALSSIKCFDSFTEVSYNSEDSEIHDPEDGDAQVDLDEPGTESSFQVGASYDELMKLREELDRLKEENEFQRHLIEQKAKENEELMKQTSDITKLKDEIETLESQNLNMKEQLKQKEVENIEVKGQFQEAIYASIKLRDEMEAEKRCLKDALAEKDEGKREVIRQLSSAMEMLREENRLLRKLIMKDAPKKQTSPEVDNFRGISWRKLFNLSSLRQNNTVPLQIAKPNETERFRAKPEDAIIDPVGEMLNSGRGGFKESGLGGLGFEGMMGIEDSEGAKPDPVTGVGNRGVISGDNAPNAGPGAKSGENREGIGCSATSILL</sequence>
<protein>
    <recommendedName>
        <fullName evidence="5">NAB domain-containing protein</fullName>
    </recommendedName>
</protein>
<reference evidence="6" key="1">
    <citation type="submission" date="2022-04" db="EMBL/GenBank/DDBJ databases">
        <title>Carnegiea gigantea Genome sequencing and assembly v2.</title>
        <authorList>
            <person name="Copetti D."/>
            <person name="Sanderson M.J."/>
            <person name="Burquez A."/>
            <person name="Wojciechowski M.F."/>
        </authorList>
    </citation>
    <scope>NUCLEOTIDE SEQUENCE</scope>
    <source>
        <strain evidence="6">SGP5-SGP5p</strain>
        <tissue evidence="6">Aerial part</tissue>
    </source>
</reference>
<comment type="caution">
    <text evidence="6">The sequence shown here is derived from an EMBL/GenBank/DDBJ whole genome shotgun (WGS) entry which is preliminary data.</text>
</comment>
<evidence type="ECO:0000256" key="4">
    <source>
        <dbReference type="SAM" id="MobiDB-lite"/>
    </source>
</evidence>
<comment type="similarity">
    <text evidence="2">Belongs to the NET family.</text>
</comment>
<gene>
    <name evidence="6" type="ORF">Cgig2_008097</name>
</gene>
<feature type="compositionally biased region" description="Acidic residues" evidence="4">
    <location>
        <begin position="99"/>
        <end position="111"/>
    </location>
</feature>
<dbReference type="GO" id="GO:0003779">
    <property type="term" value="F:actin binding"/>
    <property type="evidence" value="ECO:0007669"/>
    <property type="project" value="InterPro"/>
</dbReference>
<dbReference type="PANTHER" id="PTHR32258:SF28">
    <property type="entry name" value="PROTEIN NETWORKED 3A-RELATED"/>
    <property type="match status" value="1"/>
</dbReference>
<name>A0A9Q1L2B6_9CARY</name>
<feature type="region of interest" description="Disordered" evidence="4">
    <location>
        <begin position="357"/>
        <end position="393"/>
    </location>
</feature>
<evidence type="ECO:0000259" key="5">
    <source>
        <dbReference type="PROSITE" id="PS51774"/>
    </source>
</evidence>
<evidence type="ECO:0000256" key="2">
    <source>
        <dbReference type="ARBA" id="ARBA00038006"/>
    </source>
</evidence>
<dbReference type="Pfam" id="PF07765">
    <property type="entry name" value="KIP1"/>
    <property type="match status" value="1"/>
</dbReference>
<evidence type="ECO:0000256" key="1">
    <source>
        <dbReference type="ARBA" id="ARBA00023054"/>
    </source>
</evidence>
<dbReference type="GO" id="GO:0005774">
    <property type="term" value="C:vacuolar membrane"/>
    <property type="evidence" value="ECO:0007669"/>
    <property type="project" value="TreeGrafter"/>
</dbReference>
<feature type="region of interest" description="Disordered" evidence="4">
    <location>
        <begin position="89"/>
        <end position="115"/>
    </location>
</feature>